<keyword evidence="3 5" id="KW-1133">Transmembrane helix</keyword>
<dbReference type="GO" id="GO:0016020">
    <property type="term" value="C:membrane"/>
    <property type="evidence" value="ECO:0007669"/>
    <property type="project" value="UniProtKB-SubCell"/>
</dbReference>
<dbReference type="Proteomes" id="UP000274578">
    <property type="component" value="Chromosome 1"/>
</dbReference>
<sequence length="116" mass="12905">MDNEQLNEQNFTPQQEAQIENEVKTACQETTPPMPKPNNNLALAIFTTVCCCLPFGIVAIIKASKVDSLYATGHYQEAIAEAETAKKYSTYGIVFGFIIGAIYTILQFFLAYSKMH</sequence>
<feature type="transmembrane region" description="Helical" evidence="5">
    <location>
        <begin position="91"/>
        <end position="112"/>
    </location>
</feature>
<dbReference type="KEGG" id="poc:NCTC13071_01975"/>
<dbReference type="PANTHER" id="PTHR14948:SF25">
    <property type="entry name" value="DUF4190 DOMAIN-CONTAINING PROTEIN"/>
    <property type="match status" value="1"/>
</dbReference>
<proteinExistence type="predicted"/>
<keyword evidence="4 5" id="KW-0472">Membrane</keyword>
<dbReference type="AlphaFoldDB" id="A0A448L7K4"/>
<comment type="subcellular location">
    <subcellularLocation>
        <location evidence="1">Membrane</location>
    </subcellularLocation>
</comment>
<dbReference type="InterPro" id="IPR007593">
    <property type="entry name" value="CD225/Dispanin_fam"/>
</dbReference>
<name>A0A448L7K4_9BACT</name>
<dbReference type="GeneID" id="85012759"/>
<dbReference type="InterPro" id="IPR051423">
    <property type="entry name" value="CD225/Dispanin"/>
</dbReference>
<evidence type="ECO:0000256" key="3">
    <source>
        <dbReference type="ARBA" id="ARBA00022989"/>
    </source>
</evidence>
<dbReference type="EMBL" id="LR134384">
    <property type="protein sequence ID" value="VEH15959.1"/>
    <property type="molecule type" value="Genomic_DNA"/>
</dbReference>
<evidence type="ECO:0000256" key="1">
    <source>
        <dbReference type="ARBA" id="ARBA00004370"/>
    </source>
</evidence>
<evidence type="ECO:0000313" key="6">
    <source>
        <dbReference type="EMBL" id="VEH15959.1"/>
    </source>
</evidence>
<feature type="transmembrane region" description="Helical" evidence="5">
    <location>
        <begin position="41"/>
        <end position="61"/>
    </location>
</feature>
<dbReference type="RefSeq" id="WP_004376794.1">
    <property type="nucleotide sequence ID" value="NZ_CAJPPY010000091.1"/>
</dbReference>
<gene>
    <name evidence="6" type="ORF">NCTC13071_01975</name>
</gene>
<protein>
    <submittedName>
        <fullName evidence="6">Interferon-induced transmembrane protein</fullName>
    </submittedName>
</protein>
<evidence type="ECO:0000313" key="7">
    <source>
        <dbReference type="Proteomes" id="UP000274578"/>
    </source>
</evidence>
<organism evidence="6 7">
    <name type="scientific">Segatella oris</name>
    <dbReference type="NCBI Taxonomy" id="28135"/>
    <lineage>
        <taxon>Bacteria</taxon>
        <taxon>Pseudomonadati</taxon>
        <taxon>Bacteroidota</taxon>
        <taxon>Bacteroidia</taxon>
        <taxon>Bacteroidales</taxon>
        <taxon>Prevotellaceae</taxon>
        <taxon>Segatella</taxon>
    </lineage>
</organism>
<keyword evidence="2 5" id="KW-0812">Transmembrane</keyword>
<dbReference type="Pfam" id="PF04505">
    <property type="entry name" value="CD225"/>
    <property type="match status" value="1"/>
</dbReference>
<dbReference type="PANTHER" id="PTHR14948">
    <property type="entry name" value="NG5"/>
    <property type="match status" value="1"/>
</dbReference>
<reference evidence="6 7" key="1">
    <citation type="submission" date="2018-12" db="EMBL/GenBank/DDBJ databases">
        <authorList>
            <consortium name="Pathogen Informatics"/>
        </authorList>
    </citation>
    <scope>NUCLEOTIDE SEQUENCE [LARGE SCALE GENOMIC DNA]</scope>
    <source>
        <strain evidence="6 7">NCTC13071</strain>
    </source>
</reference>
<evidence type="ECO:0000256" key="2">
    <source>
        <dbReference type="ARBA" id="ARBA00022692"/>
    </source>
</evidence>
<evidence type="ECO:0000256" key="5">
    <source>
        <dbReference type="SAM" id="Phobius"/>
    </source>
</evidence>
<accession>A0A448L7K4</accession>
<evidence type="ECO:0000256" key="4">
    <source>
        <dbReference type="ARBA" id="ARBA00023136"/>
    </source>
</evidence>